<keyword evidence="2" id="KW-0547">Nucleotide-binding</keyword>
<dbReference type="InterPro" id="IPR050117">
    <property type="entry name" value="MAPK"/>
</dbReference>
<dbReference type="SMART" id="SM00220">
    <property type="entry name" value="S_TKc"/>
    <property type="match status" value="1"/>
</dbReference>
<dbReference type="AlphaFoldDB" id="A0A6G1GDC1"/>
<dbReference type="EMBL" id="ML975150">
    <property type="protein sequence ID" value="KAF1816012.1"/>
    <property type="molecule type" value="Genomic_DNA"/>
</dbReference>
<gene>
    <name evidence="5 7" type="ORF">P152DRAFT_478616</name>
</gene>
<evidence type="ECO:0000313" key="7">
    <source>
        <dbReference type="RefSeq" id="XP_033537643.1"/>
    </source>
</evidence>
<keyword evidence="1" id="KW-0808">Transferase</keyword>
<dbReference type="PANTHER" id="PTHR24055">
    <property type="entry name" value="MITOGEN-ACTIVATED PROTEIN KINASE"/>
    <property type="match status" value="1"/>
</dbReference>
<dbReference type="SUPFAM" id="SSF56112">
    <property type="entry name" value="Protein kinase-like (PK-like)"/>
    <property type="match status" value="1"/>
</dbReference>
<keyword evidence="6" id="KW-1185">Reference proteome</keyword>
<evidence type="ECO:0000259" key="4">
    <source>
        <dbReference type="PROSITE" id="PS50011"/>
    </source>
</evidence>
<organism evidence="5">
    <name type="scientific">Eremomyces bilateralis CBS 781.70</name>
    <dbReference type="NCBI Taxonomy" id="1392243"/>
    <lineage>
        <taxon>Eukaryota</taxon>
        <taxon>Fungi</taxon>
        <taxon>Dikarya</taxon>
        <taxon>Ascomycota</taxon>
        <taxon>Pezizomycotina</taxon>
        <taxon>Dothideomycetes</taxon>
        <taxon>Dothideomycetes incertae sedis</taxon>
        <taxon>Eremomycetales</taxon>
        <taxon>Eremomycetaceae</taxon>
        <taxon>Eremomyces</taxon>
    </lineage>
</organism>
<feature type="domain" description="Protein kinase" evidence="4">
    <location>
        <begin position="36"/>
        <end position="330"/>
    </location>
</feature>
<name>A0A6G1GDC1_9PEZI</name>
<accession>A0A6G1GDC1</accession>
<dbReference type="InterPro" id="IPR011009">
    <property type="entry name" value="Kinase-like_dom_sf"/>
</dbReference>
<dbReference type="Pfam" id="PF00069">
    <property type="entry name" value="Pkinase"/>
    <property type="match status" value="1"/>
</dbReference>
<evidence type="ECO:0000313" key="5">
    <source>
        <dbReference type="EMBL" id="KAF1816012.1"/>
    </source>
</evidence>
<reference evidence="7" key="3">
    <citation type="submission" date="2025-04" db="UniProtKB">
        <authorList>
            <consortium name="RefSeq"/>
        </authorList>
    </citation>
    <scope>IDENTIFICATION</scope>
    <source>
        <strain evidence="7">CBS 781.70</strain>
    </source>
</reference>
<dbReference type="InterPro" id="IPR000719">
    <property type="entry name" value="Prot_kinase_dom"/>
</dbReference>
<sequence length="332" mass="36996">MAGFFRANVAASTPPTFSASALFAFNVESQSAYGTTLIGSGDGAGSSSVFCMGRRRDDQGTGSTSTAIPIATSYPKRCDQTTPEEETVILYFHSEALIYSFSSIAESPYIFQLLEEIEEPEKRCMLFEWMDTTLWDARTEPFDAKLKIFKSVARLCLKELHPKKVVLSGFSSPSPTVKISDLGWIMSMNSPDGSRKSYYQWIQGPSLRAPDVWRGAEDYSTVMDVWSIGVRLADWMGDKAHFGPRGCIIETDEPIETTQAVWAIVKLHKTLNQPLSESLKDKEYVLKASLREQMEQLQMPSGNIGFLETLLTVNPDRRPSPAEALDLPFVKE</sequence>
<dbReference type="Gene3D" id="1.10.510.10">
    <property type="entry name" value="Transferase(Phosphotransferase) domain 1"/>
    <property type="match status" value="1"/>
</dbReference>
<dbReference type="Proteomes" id="UP000504638">
    <property type="component" value="Unplaced"/>
</dbReference>
<dbReference type="OrthoDB" id="5979581at2759"/>
<keyword evidence="3" id="KW-0067">ATP-binding</keyword>
<keyword evidence="1" id="KW-0723">Serine/threonine-protein kinase</keyword>
<dbReference type="GO" id="GO:0005524">
    <property type="term" value="F:ATP binding"/>
    <property type="evidence" value="ECO:0007669"/>
    <property type="project" value="UniProtKB-KW"/>
</dbReference>
<dbReference type="PROSITE" id="PS50011">
    <property type="entry name" value="PROTEIN_KINASE_DOM"/>
    <property type="match status" value="1"/>
</dbReference>
<dbReference type="GeneID" id="54422236"/>
<keyword evidence="1" id="KW-0418">Kinase</keyword>
<proteinExistence type="predicted"/>
<reference evidence="7" key="2">
    <citation type="submission" date="2020-04" db="EMBL/GenBank/DDBJ databases">
        <authorList>
            <consortium name="NCBI Genome Project"/>
        </authorList>
    </citation>
    <scope>NUCLEOTIDE SEQUENCE</scope>
    <source>
        <strain evidence="7">CBS 781.70</strain>
    </source>
</reference>
<dbReference type="RefSeq" id="XP_033537643.1">
    <property type="nucleotide sequence ID" value="XM_033681666.1"/>
</dbReference>
<evidence type="ECO:0000256" key="1">
    <source>
        <dbReference type="ARBA" id="ARBA00022527"/>
    </source>
</evidence>
<protein>
    <recommendedName>
        <fullName evidence="4">Protein kinase domain-containing protein</fullName>
    </recommendedName>
</protein>
<evidence type="ECO:0000313" key="6">
    <source>
        <dbReference type="Proteomes" id="UP000504638"/>
    </source>
</evidence>
<reference evidence="5 7" key="1">
    <citation type="submission" date="2020-01" db="EMBL/GenBank/DDBJ databases">
        <authorList>
            <consortium name="DOE Joint Genome Institute"/>
            <person name="Haridas S."/>
            <person name="Albert R."/>
            <person name="Binder M."/>
            <person name="Bloem J."/>
            <person name="Labutti K."/>
            <person name="Salamov A."/>
            <person name="Andreopoulos B."/>
            <person name="Baker S.E."/>
            <person name="Barry K."/>
            <person name="Bills G."/>
            <person name="Bluhm B.H."/>
            <person name="Cannon C."/>
            <person name="Castanera R."/>
            <person name="Culley D.E."/>
            <person name="Daum C."/>
            <person name="Ezra D."/>
            <person name="Gonzalez J.B."/>
            <person name="Henrissat B."/>
            <person name="Kuo A."/>
            <person name="Liang C."/>
            <person name="Lipzen A."/>
            <person name="Lutzoni F."/>
            <person name="Magnuson J."/>
            <person name="Mondo S."/>
            <person name="Nolan M."/>
            <person name="Ohm R."/>
            <person name="Pangilinan J."/>
            <person name="Park H.-J."/>
            <person name="Ramirez L."/>
            <person name="Alfaro M."/>
            <person name="Sun H."/>
            <person name="Tritt A."/>
            <person name="Yoshinaga Y."/>
            <person name="Zwiers L.-H."/>
            <person name="Turgeon B.G."/>
            <person name="Goodwin S.B."/>
            <person name="Spatafora J.W."/>
            <person name="Crous P.W."/>
            <person name="Grigoriev I.V."/>
        </authorList>
    </citation>
    <scope>NUCLEOTIDE SEQUENCE</scope>
    <source>
        <strain evidence="5 7">CBS 781.70</strain>
    </source>
</reference>
<dbReference type="GO" id="GO:0004674">
    <property type="term" value="F:protein serine/threonine kinase activity"/>
    <property type="evidence" value="ECO:0007669"/>
    <property type="project" value="UniProtKB-KW"/>
</dbReference>
<evidence type="ECO:0000256" key="3">
    <source>
        <dbReference type="ARBA" id="ARBA00022840"/>
    </source>
</evidence>
<evidence type="ECO:0000256" key="2">
    <source>
        <dbReference type="ARBA" id="ARBA00022741"/>
    </source>
</evidence>